<dbReference type="EMBL" id="GAKP01006195">
    <property type="protein sequence ID" value="JAC52757.1"/>
    <property type="molecule type" value="Transcribed_RNA"/>
</dbReference>
<dbReference type="KEGG" id="bdr:105223697"/>
<comment type="function">
    <text evidence="8 9">Component of the signal peptidase complex (SPC) which catalyzes the cleavage of N-terminal signal sequences from nascent proteins as they are translocated into the lumen of the endoplasmic reticulum. Enhances the enzymatic activity of SPC and facilitates the interactions between different components of the translocation site.</text>
</comment>
<dbReference type="GO" id="GO:0005787">
    <property type="term" value="C:signal peptidase complex"/>
    <property type="evidence" value="ECO:0007669"/>
    <property type="project" value="UniProtKB-UniRule"/>
</dbReference>
<reference evidence="10" key="1">
    <citation type="journal article" date="2014" name="BMC Genomics">
        <title>Characterizing the developmental transcriptome of the oriental fruit fly, Bactrocera dorsalis (Diptera: Tephritidae) through comparative genomic analysis with Drosophila melanogaster utilizing modENCODE datasets.</title>
        <authorList>
            <person name="Geib S.M."/>
            <person name="Calla B."/>
            <person name="Hall B."/>
            <person name="Hou S."/>
            <person name="Manoukis N.C."/>
        </authorList>
    </citation>
    <scope>NUCLEOTIDE SEQUENCE</scope>
    <source>
        <strain evidence="10">Punador</strain>
    </source>
</reference>
<feature type="transmembrane region" description="Helical" evidence="9">
    <location>
        <begin position="84"/>
        <end position="101"/>
    </location>
</feature>
<dbReference type="Pfam" id="PF06703">
    <property type="entry name" value="SPC25"/>
    <property type="match status" value="1"/>
</dbReference>
<dbReference type="GO" id="GO:0008233">
    <property type="term" value="F:peptidase activity"/>
    <property type="evidence" value="ECO:0007669"/>
    <property type="project" value="UniProtKB-UniRule"/>
</dbReference>
<evidence type="ECO:0000256" key="9">
    <source>
        <dbReference type="RuleBase" id="RU368033"/>
    </source>
</evidence>
<organism evidence="10">
    <name type="scientific">Bactrocera dorsalis</name>
    <name type="common">Oriental fruit fly</name>
    <name type="synonym">Dacus dorsalis</name>
    <dbReference type="NCBI Taxonomy" id="27457"/>
    <lineage>
        <taxon>Eukaryota</taxon>
        <taxon>Metazoa</taxon>
        <taxon>Ecdysozoa</taxon>
        <taxon>Arthropoda</taxon>
        <taxon>Hexapoda</taxon>
        <taxon>Insecta</taxon>
        <taxon>Pterygota</taxon>
        <taxon>Neoptera</taxon>
        <taxon>Endopterygota</taxon>
        <taxon>Diptera</taxon>
        <taxon>Brachycera</taxon>
        <taxon>Muscomorpha</taxon>
        <taxon>Tephritoidea</taxon>
        <taxon>Tephritidae</taxon>
        <taxon>Bactrocera</taxon>
        <taxon>Bactrocera</taxon>
    </lineage>
</organism>
<evidence type="ECO:0000256" key="1">
    <source>
        <dbReference type="ARBA" id="ARBA00004477"/>
    </source>
</evidence>
<dbReference type="GO" id="GO:0006465">
    <property type="term" value="P:signal peptide processing"/>
    <property type="evidence" value="ECO:0007669"/>
    <property type="project" value="UniProtKB-UniRule"/>
</dbReference>
<evidence type="ECO:0000256" key="3">
    <source>
        <dbReference type="ARBA" id="ARBA00017057"/>
    </source>
</evidence>
<protein>
    <recommendedName>
        <fullName evidence="3 9">Signal peptidase complex subunit 2</fullName>
    </recommendedName>
</protein>
<accession>A0A034WEN3</accession>
<keyword evidence="5 9" id="KW-0256">Endoplasmic reticulum</keyword>
<dbReference type="OMA" id="INKWDGT"/>
<evidence type="ECO:0000313" key="11">
    <source>
        <dbReference type="Proteomes" id="UP001652620"/>
    </source>
</evidence>
<comment type="subcellular location">
    <subcellularLocation>
        <location evidence="1 9">Endoplasmic reticulum membrane</location>
        <topology evidence="1 9">Multi-pass membrane protein</topology>
    </subcellularLocation>
</comment>
<evidence type="ECO:0000313" key="10">
    <source>
        <dbReference type="EMBL" id="JAC52757.1"/>
    </source>
</evidence>
<evidence type="ECO:0000313" key="12">
    <source>
        <dbReference type="RefSeq" id="XP_011199786.1"/>
    </source>
</evidence>
<keyword evidence="6 9" id="KW-1133">Transmembrane helix</keyword>
<evidence type="ECO:0000256" key="8">
    <source>
        <dbReference type="ARBA" id="ARBA00045608"/>
    </source>
</evidence>
<dbReference type="RefSeq" id="XP_011199786.1">
    <property type="nucleotide sequence ID" value="XM_011201484.1"/>
</dbReference>
<sequence length="193" mass="21423">MTNKKEEKPQLEIEVVKINKWDGSAVKHALDDAVKNCLLCDRPQLKEQFGLINTRLVLCALAVGVAVLAHGWDYTHPFPESRPVLLFSVIAYFALMGILTLHTTFREKGTFAVAVQKNGTNGPRTWEASSDMKKYDDKYILTFTVTDSKGVREVSSTKSCANFIDANGVVLDNLVANEVNRLFNSLSAGKKDE</sequence>
<keyword evidence="4 9" id="KW-0812">Transmembrane</keyword>
<feature type="transmembrane region" description="Helical" evidence="9">
    <location>
        <begin position="52"/>
        <end position="72"/>
    </location>
</feature>
<evidence type="ECO:0000256" key="4">
    <source>
        <dbReference type="ARBA" id="ARBA00022692"/>
    </source>
</evidence>
<dbReference type="Proteomes" id="UP001652620">
    <property type="component" value="Chromosome 4"/>
</dbReference>
<dbReference type="AlphaFoldDB" id="A0A034WEN3"/>
<evidence type="ECO:0000256" key="6">
    <source>
        <dbReference type="ARBA" id="ARBA00022989"/>
    </source>
</evidence>
<comment type="similarity">
    <text evidence="2 9">Belongs to the SPCS2 family.</text>
</comment>
<gene>
    <name evidence="10" type="primary">SPCS2</name>
    <name evidence="12" type="synonym">LOC105223697</name>
</gene>
<keyword evidence="7 9" id="KW-0472">Membrane</keyword>
<reference evidence="12" key="2">
    <citation type="submission" date="2025-04" db="UniProtKB">
        <authorList>
            <consortium name="RefSeq"/>
        </authorList>
    </citation>
    <scope>IDENTIFICATION</scope>
    <source>
        <strain evidence="12">Punador</strain>
    </source>
</reference>
<proteinExistence type="inferred from homology"/>
<dbReference type="GO" id="GO:0045047">
    <property type="term" value="P:protein targeting to ER"/>
    <property type="evidence" value="ECO:0007669"/>
    <property type="project" value="TreeGrafter"/>
</dbReference>
<dbReference type="PANTHER" id="PTHR13085">
    <property type="entry name" value="MICROSOMAL SIGNAL PEPTIDASE 25 KDA SUBUNIT"/>
    <property type="match status" value="1"/>
</dbReference>
<name>A0A034WEN3_BACDO</name>
<keyword evidence="11" id="KW-1185">Reference proteome</keyword>
<dbReference type="EMBL" id="GAKP01006196">
    <property type="protein sequence ID" value="JAC52756.1"/>
    <property type="molecule type" value="Transcribed_RNA"/>
</dbReference>
<evidence type="ECO:0000256" key="2">
    <source>
        <dbReference type="ARBA" id="ARBA00007324"/>
    </source>
</evidence>
<dbReference type="InterPro" id="IPR009582">
    <property type="entry name" value="Spc2/SPCS2"/>
</dbReference>
<dbReference type="OrthoDB" id="29558at2759"/>
<evidence type="ECO:0000256" key="7">
    <source>
        <dbReference type="ARBA" id="ARBA00023136"/>
    </source>
</evidence>
<dbReference type="PANTHER" id="PTHR13085:SF0">
    <property type="entry name" value="SIGNAL PEPTIDASE COMPLEX SUBUNIT 2"/>
    <property type="match status" value="1"/>
</dbReference>
<evidence type="ECO:0000256" key="5">
    <source>
        <dbReference type="ARBA" id="ARBA00022824"/>
    </source>
</evidence>